<dbReference type="EMBL" id="BSRZ01000003">
    <property type="protein sequence ID" value="GLW63652.1"/>
    <property type="molecule type" value="Genomic_DNA"/>
</dbReference>
<dbReference type="PANTHER" id="PTHR30087:SF0">
    <property type="entry name" value="INNER MEMBRANE PROTEIN"/>
    <property type="match status" value="1"/>
</dbReference>
<organism evidence="2 3">
    <name type="scientific">Actinomadura rubrobrunea</name>
    <dbReference type="NCBI Taxonomy" id="115335"/>
    <lineage>
        <taxon>Bacteria</taxon>
        <taxon>Bacillati</taxon>
        <taxon>Actinomycetota</taxon>
        <taxon>Actinomycetes</taxon>
        <taxon>Streptosporangiales</taxon>
        <taxon>Thermomonosporaceae</taxon>
        <taxon>Actinomadura</taxon>
    </lineage>
</organism>
<dbReference type="InterPro" id="IPR013560">
    <property type="entry name" value="DUF1722"/>
</dbReference>
<dbReference type="Pfam" id="PF08349">
    <property type="entry name" value="DUF1722"/>
    <property type="match status" value="1"/>
</dbReference>
<dbReference type="Proteomes" id="UP001165124">
    <property type="component" value="Unassembled WGS sequence"/>
</dbReference>
<comment type="caution">
    <text evidence="2">The sequence shown here is derived from an EMBL/GenBank/DDBJ whole genome shotgun (WGS) entry which is preliminary data.</text>
</comment>
<dbReference type="Pfam" id="PF04463">
    <property type="entry name" value="2-thiour_desulf"/>
    <property type="match status" value="1"/>
</dbReference>
<name>A0A9W6PU63_9ACTN</name>
<proteinExistence type="predicted"/>
<reference evidence="2" key="1">
    <citation type="submission" date="2023-02" db="EMBL/GenBank/DDBJ databases">
        <title>Actinomadura rubrobrunea NBRC 14622.</title>
        <authorList>
            <person name="Ichikawa N."/>
            <person name="Sato H."/>
            <person name="Tonouchi N."/>
        </authorList>
    </citation>
    <scope>NUCLEOTIDE SEQUENCE</scope>
    <source>
        <strain evidence="2">NBRC 14622</strain>
    </source>
</reference>
<dbReference type="PANTHER" id="PTHR30087">
    <property type="entry name" value="INNER MEMBRANE PROTEIN"/>
    <property type="match status" value="1"/>
</dbReference>
<accession>A0A9W6PU63</accession>
<keyword evidence="3" id="KW-1185">Reference proteome</keyword>
<evidence type="ECO:0000259" key="1">
    <source>
        <dbReference type="Pfam" id="PF08349"/>
    </source>
</evidence>
<gene>
    <name evidence="2" type="ORF">Arub01_18960</name>
</gene>
<sequence length="331" mass="36645">MNAPVAAGSVAAEHPRPRLAVSSCLLGAPVRYNGAHSRDRFLTGLLFRHVDWVPVCPEMEIGLGAPRPAMRLHTDGHIRTRDGTADHTAAMHALADQRVLDLENVDGYVFKGRSPSCGLLKLPRFASGGPGERTDGQPVDRDGSGVFAARIREALPDLPVEEDGRLHDPVLCEHFIERVFAHARLRAFFAEDWCARDLVAFHSRHKLQLLAHHPDGYRRIGRIVARAGERDPTEVEADYRRVFVATLAIRAGRGRHVNALQHALGFVGGRLDAVRRHDILNAIEAYRNGTAPLSVPIALLHHHAAGEHFSYLADQTYLAPFPDDLHLRHHL</sequence>
<dbReference type="InterPro" id="IPR007553">
    <property type="entry name" value="2-thiour_desulf"/>
</dbReference>
<protein>
    <recommendedName>
        <fullName evidence="1">DUF1722 domain-containing protein</fullName>
    </recommendedName>
</protein>
<evidence type="ECO:0000313" key="3">
    <source>
        <dbReference type="Proteomes" id="UP001165124"/>
    </source>
</evidence>
<feature type="domain" description="DUF1722" evidence="1">
    <location>
        <begin position="206"/>
        <end position="322"/>
    </location>
</feature>
<dbReference type="AlphaFoldDB" id="A0A9W6PU63"/>
<dbReference type="RefSeq" id="WP_067910697.1">
    <property type="nucleotide sequence ID" value="NZ_BSRZ01000003.1"/>
</dbReference>
<evidence type="ECO:0000313" key="2">
    <source>
        <dbReference type="EMBL" id="GLW63652.1"/>
    </source>
</evidence>